<dbReference type="AlphaFoldDB" id="A0A518B0F4"/>
<feature type="region of interest" description="Disordered" evidence="1">
    <location>
        <begin position="402"/>
        <end position="421"/>
    </location>
</feature>
<proteinExistence type="predicted"/>
<evidence type="ECO:0000313" key="2">
    <source>
        <dbReference type="EMBL" id="QDU60451.1"/>
    </source>
</evidence>
<evidence type="ECO:0000313" key="3">
    <source>
        <dbReference type="Proteomes" id="UP000317093"/>
    </source>
</evidence>
<protein>
    <recommendedName>
        <fullName evidence="4">Apea-like HEPN domain-containing protein</fullName>
    </recommendedName>
</protein>
<feature type="compositionally biased region" description="Basic and acidic residues" evidence="1">
    <location>
        <begin position="409"/>
        <end position="421"/>
    </location>
</feature>
<dbReference type="EMBL" id="CP036279">
    <property type="protein sequence ID" value="QDU60451.1"/>
    <property type="molecule type" value="Genomic_DNA"/>
</dbReference>
<reference evidence="2 3" key="1">
    <citation type="submission" date="2019-02" db="EMBL/GenBank/DDBJ databases">
        <title>Deep-cultivation of Planctomycetes and their phenomic and genomic characterization uncovers novel biology.</title>
        <authorList>
            <person name="Wiegand S."/>
            <person name="Jogler M."/>
            <person name="Boedeker C."/>
            <person name="Pinto D."/>
            <person name="Vollmers J."/>
            <person name="Rivas-Marin E."/>
            <person name="Kohn T."/>
            <person name="Peeters S.H."/>
            <person name="Heuer A."/>
            <person name="Rast P."/>
            <person name="Oberbeckmann S."/>
            <person name="Bunk B."/>
            <person name="Jeske O."/>
            <person name="Meyerdierks A."/>
            <person name="Storesund J.E."/>
            <person name="Kallscheuer N."/>
            <person name="Luecker S."/>
            <person name="Lage O.M."/>
            <person name="Pohl T."/>
            <person name="Merkel B.J."/>
            <person name="Hornburger P."/>
            <person name="Mueller R.-W."/>
            <person name="Bruemmer F."/>
            <person name="Labrenz M."/>
            <person name="Spormann A.M."/>
            <person name="Op den Camp H."/>
            <person name="Overmann J."/>
            <person name="Amann R."/>
            <person name="Jetten M.S.M."/>
            <person name="Mascher T."/>
            <person name="Medema M.H."/>
            <person name="Devos D.P."/>
            <person name="Kaster A.-K."/>
            <person name="Ovreas L."/>
            <person name="Rohde M."/>
            <person name="Galperin M.Y."/>
            <person name="Jogler C."/>
        </authorList>
    </citation>
    <scope>NUCLEOTIDE SEQUENCE [LARGE SCALE GENOMIC DNA]</scope>
    <source>
        <strain evidence="2 3">Pan216</strain>
    </source>
</reference>
<dbReference type="KEGG" id="knv:Pan216_12920"/>
<accession>A0A518B0F4</accession>
<dbReference type="Proteomes" id="UP000317093">
    <property type="component" value="Chromosome"/>
</dbReference>
<name>A0A518B0F4_9BACT</name>
<gene>
    <name evidence="2" type="ORF">Pan216_12920</name>
</gene>
<evidence type="ECO:0000256" key="1">
    <source>
        <dbReference type="SAM" id="MobiDB-lite"/>
    </source>
</evidence>
<sequence length="421" mass="47537">MGCESIPIFDFELLATFIHIEHDGESLDGTSTTDLVTGVFPKWINGRSGGNKLQENDPEVLLRLIDEQARDYFRRAPDDYTLLSGISLENYRTPEGTLPSEKINLSGCEIELPNTPRRRFEIPDRLANIGKGPIIQHLTETGYQTLLARVKARSSYDAARKGEETLDLLRAIWTLAGTYTSLAQNIGGKPKPIGVLFLSPVAVTYAGTPGFDSQPSGVYCEFGFTEDRDLYRPGDKWSELERLRELYTSSLNRNPLGPAIENLLRRYVRALDHLDIDTSLFQMWSVLESLASTADEDYSVVIKKSTAIFADASRGWIRDVMSTARANRNAYVHAAEKSSARRYLTRLVKKVVDNHLLRLIENRDGFSSLDEYKEFLGHLCLDDSTLDRRLRLLQLIADYREEDEANTESSKERRGDQTDAS</sequence>
<evidence type="ECO:0008006" key="4">
    <source>
        <dbReference type="Google" id="ProtNLM"/>
    </source>
</evidence>
<keyword evidence="3" id="KW-1185">Reference proteome</keyword>
<organism evidence="2 3">
    <name type="scientific">Kolteria novifilia</name>
    <dbReference type="NCBI Taxonomy" id="2527975"/>
    <lineage>
        <taxon>Bacteria</taxon>
        <taxon>Pseudomonadati</taxon>
        <taxon>Planctomycetota</taxon>
        <taxon>Planctomycetia</taxon>
        <taxon>Kolteriales</taxon>
        <taxon>Kolteriaceae</taxon>
        <taxon>Kolteria</taxon>
    </lineage>
</organism>